<evidence type="ECO:0000313" key="3">
    <source>
        <dbReference type="EMBL" id="KIN97178.1"/>
    </source>
</evidence>
<sequence length="243" mass="27223">MSESSSPSHTLHPFPSHGARPADLASLHATDASGSTLQMSEPMEDVVPPAHDNRTLVLCFDGTGSEFNMKNSNISQFFAMLKKDSPRHQMVYYHAGMGTNTVPKLSNIIDMMVGTHFDAHVMASPVSCKLEGDSSNRDTEDTDFSSEEQEDLADALSPIHDRLKMTPIWWILEGLPQQLCYQRDKDNAWVTKISVNRGRGRRVPRQSAGVQVHRTVRIRMEAEGFPEKYQPKAEVEVEPTWVD</sequence>
<organism evidence="3 4">
    <name type="scientific">Pisolithus tinctorius Marx 270</name>
    <dbReference type="NCBI Taxonomy" id="870435"/>
    <lineage>
        <taxon>Eukaryota</taxon>
        <taxon>Fungi</taxon>
        <taxon>Dikarya</taxon>
        <taxon>Basidiomycota</taxon>
        <taxon>Agaricomycotina</taxon>
        <taxon>Agaricomycetes</taxon>
        <taxon>Agaricomycetidae</taxon>
        <taxon>Boletales</taxon>
        <taxon>Sclerodermatineae</taxon>
        <taxon>Pisolithaceae</taxon>
        <taxon>Pisolithus</taxon>
    </lineage>
</organism>
<dbReference type="Pfam" id="PF09994">
    <property type="entry name" value="T6SS_Tle1-like_cat"/>
    <property type="match status" value="1"/>
</dbReference>
<dbReference type="EMBL" id="KN832033">
    <property type="protein sequence ID" value="KIN97178.1"/>
    <property type="molecule type" value="Genomic_DNA"/>
</dbReference>
<feature type="domain" description="T6SS Phospholipase effector Tle1-like catalytic" evidence="2">
    <location>
        <begin position="54"/>
        <end position="123"/>
    </location>
</feature>
<proteinExistence type="predicted"/>
<reference evidence="4" key="2">
    <citation type="submission" date="2015-01" db="EMBL/GenBank/DDBJ databases">
        <title>Evolutionary Origins and Diversification of the Mycorrhizal Mutualists.</title>
        <authorList>
            <consortium name="DOE Joint Genome Institute"/>
            <consortium name="Mycorrhizal Genomics Consortium"/>
            <person name="Kohler A."/>
            <person name="Kuo A."/>
            <person name="Nagy L.G."/>
            <person name="Floudas D."/>
            <person name="Copeland A."/>
            <person name="Barry K.W."/>
            <person name="Cichocki N."/>
            <person name="Veneault-Fourrey C."/>
            <person name="LaButti K."/>
            <person name="Lindquist E.A."/>
            <person name="Lipzen A."/>
            <person name="Lundell T."/>
            <person name="Morin E."/>
            <person name="Murat C."/>
            <person name="Riley R."/>
            <person name="Ohm R."/>
            <person name="Sun H."/>
            <person name="Tunlid A."/>
            <person name="Henrissat B."/>
            <person name="Grigoriev I.V."/>
            <person name="Hibbett D.S."/>
            <person name="Martin F."/>
        </authorList>
    </citation>
    <scope>NUCLEOTIDE SEQUENCE [LARGE SCALE GENOMIC DNA]</scope>
    <source>
        <strain evidence="4">Marx 270</strain>
    </source>
</reference>
<dbReference type="STRING" id="870435.A0A0C3NPF0"/>
<dbReference type="HOGENOM" id="CLU_1142960_0_0_1"/>
<feature type="region of interest" description="Disordered" evidence="1">
    <location>
        <begin position="128"/>
        <end position="150"/>
    </location>
</feature>
<feature type="region of interest" description="Disordered" evidence="1">
    <location>
        <begin position="1"/>
        <end position="21"/>
    </location>
</feature>
<evidence type="ECO:0000313" key="4">
    <source>
        <dbReference type="Proteomes" id="UP000054217"/>
    </source>
</evidence>
<reference evidence="3 4" key="1">
    <citation type="submission" date="2014-04" db="EMBL/GenBank/DDBJ databases">
        <authorList>
            <consortium name="DOE Joint Genome Institute"/>
            <person name="Kuo A."/>
            <person name="Kohler A."/>
            <person name="Costa M.D."/>
            <person name="Nagy L.G."/>
            <person name="Floudas D."/>
            <person name="Copeland A."/>
            <person name="Barry K.W."/>
            <person name="Cichocki N."/>
            <person name="Veneault-Fourrey C."/>
            <person name="LaButti K."/>
            <person name="Lindquist E.A."/>
            <person name="Lipzen A."/>
            <person name="Lundell T."/>
            <person name="Morin E."/>
            <person name="Murat C."/>
            <person name="Sun H."/>
            <person name="Tunlid A."/>
            <person name="Henrissat B."/>
            <person name="Grigoriev I.V."/>
            <person name="Hibbett D.S."/>
            <person name="Martin F."/>
            <person name="Nordberg H.P."/>
            <person name="Cantor M.N."/>
            <person name="Hua S.X."/>
        </authorList>
    </citation>
    <scope>NUCLEOTIDE SEQUENCE [LARGE SCALE GENOMIC DNA]</scope>
    <source>
        <strain evidence="3 4">Marx 270</strain>
    </source>
</reference>
<dbReference type="PANTHER" id="PTHR33840:SF2">
    <property type="entry name" value="TLE1 PHOSPHOLIPASE DOMAIN-CONTAINING PROTEIN"/>
    <property type="match status" value="1"/>
</dbReference>
<dbReference type="InParanoid" id="A0A0C3NPF0"/>
<dbReference type="InterPro" id="IPR018712">
    <property type="entry name" value="Tle1-like_cat"/>
</dbReference>
<dbReference type="PANTHER" id="PTHR33840">
    <property type="match status" value="1"/>
</dbReference>
<dbReference type="Proteomes" id="UP000054217">
    <property type="component" value="Unassembled WGS sequence"/>
</dbReference>
<dbReference type="OrthoDB" id="3162439at2759"/>
<evidence type="ECO:0000259" key="2">
    <source>
        <dbReference type="Pfam" id="PF09994"/>
    </source>
</evidence>
<keyword evidence="4" id="KW-1185">Reference proteome</keyword>
<protein>
    <recommendedName>
        <fullName evidence="2">T6SS Phospholipase effector Tle1-like catalytic domain-containing protein</fullName>
    </recommendedName>
</protein>
<feature type="compositionally biased region" description="Acidic residues" evidence="1">
    <location>
        <begin position="140"/>
        <end position="150"/>
    </location>
</feature>
<gene>
    <name evidence="3" type="ORF">M404DRAFT_972060</name>
</gene>
<evidence type="ECO:0000256" key="1">
    <source>
        <dbReference type="SAM" id="MobiDB-lite"/>
    </source>
</evidence>
<feature type="compositionally biased region" description="Basic and acidic residues" evidence="1">
    <location>
        <begin position="130"/>
        <end position="139"/>
    </location>
</feature>
<name>A0A0C3NPF0_PISTI</name>
<dbReference type="AlphaFoldDB" id="A0A0C3NPF0"/>
<accession>A0A0C3NPF0</accession>